<dbReference type="EMBL" id="JABSTR010000011">
    <property type="protein sequence ID" value="KAH9381461.1"/>
    <property type="molecule type" value="Genomic_DNA"/>
</dbReference>
<dbReference type="AlphaFoldDB" id="A0A9J6H1F5"/>
<dbReference type="Proteomes" id="UP000821853">
    <property type="component" value="Chromosome 9"/>
</dbReference>
<sequence length="85" mass="9824">MLLVDQTDDTVEKKKRRNAPLALAATEMKTIPNEKYGLQQAVRAHRERNNMLMLLNSELNQELVEATEERLSLEIQLENLKPFSC</sequence>
<name>A0A9J6H1F5_HAELO</name>
<gene>
    <name evidence="2" type="ORF">HPB48_016974</name>
</gene>
<dbReference type="OrthoDB" id="10045710at2759"/>
<dbReference type="VEuPathDB" id="VectorBase:HLOH_061905"/>
<keyword evidence="3" id="KW-1185">Reference proteome</keyword>
<protein>
    <submittedName>
        <fullName evidence="2">Uncharacterized protein</fullName>
    </submittedName>
</protein>
<evidence type="ECO:0000313" key="2">
    <source>
        <dbReference type="EMBL" id="KAH9381461.1"/>
    </source>
</evidence>
<feature type="coiled-coil region" evidence="1">
    <location>
        <begin position="49"/>
        <end position="76"/>
    </location>
</feature>
<reference evidence="2 3" key="1">
    <citation type="journal article" date="2020" name="Cell">
        <title>Large-Scale Comparative Analyses of Tick Genomes Elucidate Their Genetic Diversity and Vector Capacities.</title>
        <authorList>
            <consortium name="Tick Genome and Microbiome Consortium (TIGMIC)"/>
            <person name="Jia N."/>
            <person name="Wang J."/>
            <person name="Shi W."/>
            <person name="Du L."/>
            <person name="Sun Y."/>
            <person name="Zhan W."/>
            <person name="Jiang J.F."/>
            <person name="Wang Q."/>
            <person name="Zhang B."/>
            <person name="Ji P."/>
            <person name="Bell-Sakyi L."/>
            <person name="Cui X.M."/>
            <person name="Yuan T.T."/>
            <person name="Jiang B.G."/>
            <person name="Yang W.F."/>
            <person name="Lam T.T."/>
            <person name="Chang Q.C."/>
            <person name="Ding S.J."/>
            <person name="Wang X.J."/>
            <person name="Zhu J.G."/>
            <person name="Ruan X.D."/>
            <person name="Zhao L."/>
            <person name="Wei J.T."/>
            <person name="Ye R.Z."/>
            <person name="Que T.C."/>
            <person name="Du C.H."/>
            <person name="Zhou Y.H."/>
            <person name="Cheng J.X."/>
            <person name="Dai P.F."/>
            <person name="Guo W.B."/>
            <person name="Han X.H."/>
            <person name="Huang E.J."/>
            <person name="Li L.F."/>
            <person name="Wei W."/>
            <person name="Gao Y.C."/>
            <person name="Liu J.Z."/>
            <person name="Shao H.Z."/>
            <person name="Wang X."/>
            <person name="Wang C.C."/>
            <person name="Yang T.C."/>
            <person name="Huo Q.B."/>
            <person name="Li W."/>
            <person name="Chen H.Y."/>
            <person name="Chen S.E."/>
            <person name="Zhou L.G."/>
            <person name="Ni X.B."/>
            <person name="Tian J.H."/>
            <person name="Sheng Y."/>
            <person name="Liu T."/>
            <person name="Pan Y.S."/>
            <person name="Xia L.Y."/>
            <person name="Li J."/>
            <person name="Zhao F."/>
            <person name="Cao W.C."/>
        </authorList>
    </citation>
    <scope>NUCLEOTIDE SEQUENCE [LARGE SCALE GENOMIC DNA]</scope>
    <source>
        <strain evidence="2">HaeL-2018</strain>
    </source>
</reference>
<evidence type="ECO:0000313" key="3">
    <source>
        <dbReference type="Proteomes" id="UP000821853"/>
    </source>
</evidence>
<comment type="caution">
    <text evidence="2">The sequence shown here is derived from an EMBL/GenBank/DDBJ whole genome shotgun (WGS) entry which is preliminary data.</text>
</comment>
<accession>A0A9J6H1F5</accession>
<organism evidence="2 3">
    <name type="scientific">Haemaphysalis longicornis</name>
    <name type="common">Bush tick</name>
    <dbReference type="NCBI Taxonomy" id="44386"/>
    <lineage>
        <taxon>Eukaryota</taxon>
        <taxon>Metazoa</taxon>
        <taxon>Ecdysozoa</taxon>
        <taxon>Arthropoda</taxon>
        <taxon>Chelicerata</taxon>
        <taxon>Arachnida</taxon>
        <taxon>Acari</taxon>
        <taxon>Parasitiformes</taxon>
        <taxon>Ixodida</taxon>
        <taxon>Ixodoidea</taxon>
        <taxon>Ixodidae</taxon>
        <taxon>Haemaphysalinae</taxon>
        <taxon>Haemaphysalis</taxon>
    </lineage>
</organism>
<evidence type="ECO:0000256" key="1">
    <source>
        <dbReference type="SAM" id="Coils"/>
    </source>
</evidence>
<proteinExistence type="predicted"/>
<keyword evidence="1" id="KW-0175">Coiled coil</keyword>